<comment type="caution">
    <text evidence="1">The sequence shown here is derived from an EMBL/GenBank/DDBJ whole genome shotgun (WGS) entry which is preliminary data.</text>
</comment>
<evidence type="ECO:0000313" key="1">
    <source>
        <dbReference type="EMBL" id="CAI6327909.1"/>
    </source>
</evidence>
<evidence type="ECO:0000313" key="2">
    <source>
        <dbReference type="Proteomes" id="UP001152607"/>
    </source>
</evidence>
<name>A0A9W4U7T8_9PLEO</name>
<sequence length="233" mass="24690">MVLFGLSLPSSHVLSLPHPRLAFAPLQHRFSPFLVASHPPYAYPARGVQHHSFPFPVSSHSLFASRARGELYQLGASQPSPDLSSLYQHSSPAPFVAPSVSPVHVELDLLVASQPSLYLFFPFQPSSPAPSASPVHVELDLHVVSQPSPCLFSPSQPSSLSPFVVPSACPVLVELDQPAVSVPSLCPSFPFRAADLAAFAAPSVVADAYPPPVSSPPFPSFLFPVCGCPVRGS</sequence>
<gene>
    <name evidence="1" type="ORF">PDIGIT_LOCUS3931</name>
</gene>
<keyword evidence="2" id="KW-1185">Reference proteome</keyword>
<organism evidence="1 2">
    <name type="scientific">Periconia digitata</name>
    <dbReference type="NCBI Taxonomy" id="1303443"/>
    <lineage>
        <taxon>Eukaryota</taxon>
        <taxon>Fungi</taxon>
        <taxon>Dikarya</taxon>
        <taxon>Ascomycota</taxon>
        <taxon>Pezizomycotina</taxon>
        <taxon>Dothideomycetes</taxon>
        <taxon>Pleosporomycetidae</taxon>
        <taxon>Pleosporales</taxon>
        <taxon>Massarineae</taxon>
        <taxon>Periconiaceae</taxon>
        <taxon>Periconia</taxon>
    </lineage>
</organism>
<dbReference type="AlphaFoldDB" id="A0A9W4U7T8"/>
<dbReference type="Proteomes" id="UP001152607">
    <property type="component" value="Unassembled WGS sequence"/>
</dbReference>
<reference evidence="1" key="1">
    <citation type="submission" date="2023-01" db="EMBL/GenBank/DDBJ databases">
        <authorList>
            <person name="Van Ghelder C."/>
            <person name="Rancurel C."/>
        </authorList>
    </citation>
    <scope>NUCLEOTIDE SEQUENCE</scope>
    <source>
        <strain evidence="1">CNCM I-4278</strain>
    </source>
</reference>
<dbReference type="EMBL" id="CAOQHR010000002">
    <property type="protein sequence ID" value="CAI6327909.1"/>
    <property type="molecule type" value="Genomic_DNA"/>
</dbReference>
<proteinExistence type="predicted"/>
<accession>A0A9W4U7T8</accession>
<protein>
    <submittedName>
        <fullName evidence="1">Uncharacterized protein</fullName>
    </submittedName>
</protein>